<sequence>MAFLAVTISDDILALGHPSCNLQQSSILLHLLPDTRPSCYLGYIPWGWSGHSRSLIGCPSAFTLASHVPGPTLFPTPAFLLK</sequence>
<organism evidence="1 2">
    <name type="scientific">Caerostris darwini</name>
    <dbReference type="NCBI Taxonomy" id="1538125"/>
    <lineage>
        <taxon>Eukaryota</taxon>
        <taxon>Metazoa</taxon>
        <taxon>Ecdysozoa</taxon>
        <taxon>Arthropoda</taxon>
        <taxon>Chelicerata</taxon>
        <taxon>Arachnida</taxon>
        <taxon>Araneae</taxon>
        <taxon>Araneomorphae</taxon>
        <taxon>Entelegynae</taxon>
        <taxon>Araneoidea</taxon>
        <taxon>Araneidae</taxon>
        <taxon>Caerostris</taxon>
    </lineage>
</organism>
<dbReference type="AlphaFoldDB" id="A0AAV4V571"/>
<comment type="caution">
    <text evidence="1">The sequence shown here is derived from an EMBL/GenBank/DDBJ whole genome shotgun (WGS) entry which is preliminary data.</text>
</comment>
<gene>
    <name evidence="1" type="ORF">CDAR_105231</name>
</gene>
<dbReference type="Proteomes" id="UP001054837">
    <property type="component" value="Unassembled WGS sequence"/>
</dbReference>
<evidence type="ECO:0000313" key="2">
    <source>
        <dbReference type="Proteomes" id="UP001054837"/>
    </source>
</evidence>
<proteinExistence type="predicted"/>
<protein>
    <submittedName>
        <fullName evidence="1">Uncharacterized protein</fullName>
    </submittedName>
</protein>
<accession>A0AAV4V571</accession>
<reference evidence="1 2" key="1">
    <citation type="submission" date="2021-06" db="EMBL/GenBank/DDBJ databases">
        <title>Caerostris darwini draft genome.</title>
        <authorList>
            <person name="Kono N."/>
            <person name="Arakawa K."/>
        </authorList>
    </citation>
    <scope>NUCLEOTIDE SEQUENCE [LARGE SCALE GENOMIC DNA]</scope>
</reference>
<keyword evidence="2" id="KW-1185">Reference proteome</keyword>
<evidence type="ECO:0000313" key="1">
    <source>
        <dbReference type="EMBL" id="GIY65357.1"/>
    </source>
</evidence>
<name>A0AAV4V571_9ARAC</name>
<dbReference type="EMBL" id="BPLQ01012409">
    <property type="protein sequence ID" value="GIY65357.1"/>
    <property type="molecule type" value="Genomic_DNA"/>
</dbReference>